<organism evidence="2 3">
    <name type="scientific">Geopseudomonas guangdongensis</name>
    <dbReference type="NCBI Taxonomy" id="1245526"/>
    <lineage>
        <taxon>Bacteria</taxon>
        <taxon>Pseudomonadati</taxon>
        <taxon>Pseudomonadota</taxon>
        <taxon>Gammaproteobacteria</taxon>
        <taxon>Pseudomonadales</taxon>
        <taxon>Pseudomonadaceae</taxon>
        <taxon>Geopseudomonas</taxon>
    </lineage>
</organism>
<accession>A0A1H2I6K4</accession>
<sequence>MLTRADKQISPEVRKHQKLKAIKEKPKVATPTNPDRRTLAEHMAEVERQWKATTRMNLPVLRLVKTTNE</sequence>
<dbReference type="RefSeq" id="WP_157719006.1">
    <property type="nucleotide sequence ID" value="NZ_LT629780.1"/>
</dbReference>
<gene>
    <name evidence="2" type="ORF">SAMN05216580_2758</name>
</gene>
<feature type="compositionally biased region" description="Basic and acidic residues" evidence="1">
    <location>
        <begin position="1"/>
        <end position="14"/>
    </location>
</feature>
<evidence type="ECO:0000313" key="2">
    <source>
        <dbReference type="EMBL" id="SDU39731.1"/>
    </source>
</evidence>
<dbReference type="OrthoDB" id="6923290at2"/>
<keyword evidence="3" id="KW-1185">Reference proteome</keyword>
<dbReference type="STRING" id="1245526.SAMN05216580_2758"/>
<proteinExistence type="predicted"/>
<dbReference type="AlphaFoldDB" id="A0A1H2I6K4"/>
<name>A0A1H2I6K4_9GAMM</name>
<feature type="region of interest" description="Disordered" evidence="1">
    <location>
        <begin position="1"/>
        <end position="35"/>
    </location>
</feature>
<reference evidence="3" key="1">
    <citation type="submission" date="2016-10" db="EMBL/GenBank/DDBJ databases">
        <authorList>
            <person name="Varghese N."/>
            <person name="Submissions S."/>
        </authorList>
    </citation>
    <scope>NUCLEOTIDE SEQUENCE [LARGE SCALE GENOMIC DNA]</scope>
    <source>
        <strain evidence="3">CCTCC 2012022</strain>
    </source>
</reference>
<evidence type="ECO:0000256" key="1">
    <source>
        <dbReference type="SAM" id="MobiDB-lite"/>
    </source>
</evidence>
<dbReference type="EMBL" id="LT629780">
    <property type="protein sequence ID" value="SDU39731.1"/>
    <property type="molecule type" value="Genomic_DNA"/>
</dbReference>
<evidence type="ECO:0000313" key="3">
    <source>
        <dbReference type="Proteomes" id="UP000243063"/>
    </source>
</evidence>
<dbReference type="Proteomes" id="UP000243063">
    <property type="component" value="Chromosome I"/>
</dbReference>
<protein>
    <submittedName>
        <fullName evidence="2">Uncharacterized protein</fullName>
    </submittedName>
</protein>